<dbReference type="Pfam" id="PF04564">
    <property type="entry name" value="U-box"/>
    <property type="match status" value="1"/>
</dbReference>
<dbReference type="InterPro" id="IPR003613">
    <property type="entry name" value="Ubox_domain"/>
</dbReference>
<comment type="caution">
    <text evidence="2">The sequence shown here is derived from an EMBL/GenBank/DDBJ whole genome shotgun (WGS) entry which is preliminary data.</text>
</comment>
<reference evidence="2" key="1">
    <citation type="submission" date="2021-02" db="EMBL/GenBank/DDBJ databases">
        <authorList>
            <person name="Dougan E. K."/>
            <person name="Rhodes N."/>
            <person name="Thang M."/>
            <person name="Chan C."/>
        </authorList>
    </citation>
    <scope>NUCLEOTIDE SEQUENCE</scope>
</reference>
<dbReference type="AlphaFoldDB" id="A0A812VBG3"/>
<dbReference type="InterPro" id="IPR052085">
    <property type="entry name" value="WD-SAM-U-box"/>
</dbReference>
<gene>
    <name evidence="2" type="ORF">SPIL2461_LOCUS16141</name>
</gene>
<dbReference type="SUPFAM" id="SSF57850">
    <property type="entry name" value="RING/U-box"/>
    <property type="match status" value="1"/>
</dbReference>
<organism evidence="2 3">
    <name type="scientific">Symbiodinium pilosum</name>
    <name type="common">Dinoflagellate</name>
    <dbReference type="NCBI Taxonomy" id="2952"/>
    <lineage>
        <taxon>Eukaryota</taxon>
        <taxon>Sar</taxon>
        <taxon>Alveolata</taxon>
        <taxon>Dinophyceae</taxon>
        <taxon>Suessiales</taxon>
        <taxon>Symbiodiniaceae</taxon>
        <taxon>Symbiodinium</taxon>
    </lineage>
</organism>
<dbReference type="SMART" id="SM00504">
    <property type="entry name" value="Ubox"/>
    <property type="match status" value="1"/>
</dbReference>
<dbReference type="GO" id="GO:0016567">
    <property type="term" value="P:protein ubiquitination"/>
    <property type="evidence" value="ECO:0007669"/>
    <property type="project" value="InterPro"/>
</dbReference>
<dbReference type="CDD" id="cd16655">
    <property type="entry name" value="RING-Ubox_WDSUB1-like"/>
    <property type="match status" value="1"/>
</dbReference>
<evidence type="ECO:0000313" key="2">
    <source>
        <dbReference type="EMBL" id="CAE7612797.1"/>
    </source>
</evidence>
<dbReference type="InterPro" id="IPR013083">
    <property type="entry name" value="Znf_RING/FYVE/PHD"/>
</dbReference>
<name>A0A812VBG3_SYMPI</name>
<accession>A0A812VBG3</accession>
<feature type="non-terminal residue" evidence="2">
    <location>
        <position position="460"/>
    </location>
</feature>
<dbReference type="EMBL" id="CAJNIZ010041258">
    <property type="protein sequence ID" value="CAE7612797.1"/>
    <property type="molecule type" value="Genomic_DNA"/>
</dbReference>
<feature type="domain" description="U-box" evidence="1">
    <location>
        <begin position="87"/>
        <end position="159"/>
    </location>
</feature>
<sequence>YLGISADGVVAALAKRRRIDSAEEEWISGVVWGYVLEVRKRLKWDAGSRGATDTKPAEEEEEEDCMDSLATRLGKEQHRLQVNRLLTDPDDLACPILHSLMEHPVLAEDGFTYELEAIQEALKRRAKSPKTNADMGDKVIPNHDKKAAILCYKEKTVQEIMSIVSSLSSDRALQLLRRAESFVQPCLGDRGMQAKLMKLLQMRASLPPALRGDAIKELIDILPTQPEDSEDNAVMSLLANFKAWDVAPRLASCSTEGIACLQAAARKSRLLPCREVLDAERACRLAAESLTAAGAKALWQFVLELSSAAEPGIWLRAASLVLAALQCKVEADLSIIPDTLLANAVSWLKAPLDAAALATEVFNCDLGVTADAGERTRSLALLLLEQARRCAADSSEQERLLTEAFAADEENYDVQGQLLKLLLQRLEDSKLDKEDVLLKLLFLEHDDVPEELLPKLLAGG</sequence>
<protein>
    <recommendedName>
        <fullName evidence="1">U-box domain-containing protein</fullName>
    </recommendedName>
</protein>
<dbReference type="PANTHER" id="PTHR46573:SF1">
    <property type="entry name" value="WD REPEAT, SAM AND U-BOX DOMAIN-CONTAINING PROTEIN 1"/>
    <property type="match status" value="1"/>
</dbReference>
<dbReference type="Proteomes" id="UP000649617">
    <property type="component" value="Unassembled WGS sequence"/>
</dbReference>
<evidence type="ECO:0000313" key="3">
    <source>
        <dbReference type="Proteomes" id="UP000649617"/>
    </source>
</evidence>
<evidence type="ECO:0000259" key="1">
    <source>
        <dbReference type="PROSITE" id="PS51698"/>
    </source>
</evidence>
<keyword evidence="3" id="KW-1185">Reference proteome</keyword>
<dbReference type="GO" id="GO:0004842">
    <property type="term" value="F:ubiquitin-protein transferase activity"/>
    <property type="evidence" value="ECO:0007669"/>
    <property type="project" value="InterPro"/>
</dbReference>
<dbReference type="Gene3D" id="3.30.40.10">
    <property type="entry name" value="Zinc/RING finger domain, C3HC4 (zinc finger)"/>
    <property type="match status" value="1"/>
</dbReference>
<dbReference type="OrthoDB" id="410170at2759"/>
<proteinExistence type="predicted"/>
<dbReference type="PANTHER" id="PTHR46573">
    <property type="entry name" value="WD REPEAT, SAM AND U-BOX DOMAIN-CONTAINING PROTEIN 1"/>
    <property type="match status" value="1"/>
</dbReference>
<dbReference type="PROSITE" id="PS51698">
    <property type="entry name" value="U_BOX"/>
    <property type="match status" value="1"/>
</dbReference>